<evidence type="ECO:0000313" key="2">
    <source>
        <dbReference type="EMBL" id="GAA0471895.1"/>
    </source>
</evidence>
<gene>
    <name evidence="2" type="ORF">GCM10008935_29820</name>
</gene>
<dbReference type="EMBL" id="BAAACZ010000030">
    <property type="protein sequence ID" value="GAA0471895.1"/>
    <property type="molecule type" value="Genomic_DNA"/>
</dbReference>
<dbReference type="RefSeq" id="WP_343784968.1">
    <property type="nucleotide sequence ID" value="NZ_BAAACZ010000030.1"/>
</dbReference>
<keyword evidence="3" id="KW-1185">Reference proteome</keyword>
<keyword evidence="1" id="KW-1133">Transmembrane helix</keyword>
<name>A0ABP3K5Q5_9BACI</name>
<comment type="caution">
    <text evidence="2">The sequence shown here is derived from an EMBL/GenBank/DDBJ whole genome shotgun (WGS) entry which is preliminary data.</text>
</comment>
<protein>
    <submittedName>
        <fullName evidence="2">Uncharacterized protein</fullName>
    </submittedName>
</protein>
<dbReference type="Proteomes" id="UP001500740">
    <property type="component" value="Unassembled WGS sequence"/>
</dbReference>
<evidence type="ECO:0000256" key="1">
    <source>
        <dbReference type="SAM" id="Phobius"/>
    </source>
</evidence>
<reference evidence="3" key="1">
    <citation type="journal article" date="2019" name="Int. J. Syst. Evol. Microbiol.">
        <title>The Global Catalogue of Microorganisms (GCM) 10K type strain sequencing project: providing services to taxonomists for standard genome sequencing and annotation.</title>
        <authorList>
            <consortium name="The Broad Institute Genomics Platform"/>
            <consortium name="The Broad Institute Genome Sequencing Center for Infectious Disease"/>
            <person name="Wu L."/>
            <person name="Ma J."/>
        </authorList>
    </citation>
    <scope>NUCLEOTIDE SEQUENCE [LARGE SCALE GENOMIC DNA]</scope>
    <source>
        <strain evidence="3">JCM 14193</strain>
    </source>
</reference>
<feature type="transmembrane region" description="Helical" evidence="1">
    <location>
        <begin position="6"/>
        <end position="28"/>
    </location>
</feature>
<keyword evidence="1" id="KW-0812">Transmembrane</keyword>
<organism evidence="2 3">
    <name type="scientific">Alkalibacillus silvisoli</name>
    <dbReference type="NCBI Taxonomy" id="392823"/>
    <lineage>
        <taxon>Bacteria</taxon>
        <taxon>Bacillati</taxon>
        <taxon>Bacillota</taxon>
        <taxon>Bacilli</taxon>
        <taxon>Bacillales</taxon>
        <taxon>Bacillaceae</taxon>
        <taxon>Alkalibacillus</taxon>
    </lineage>
</organism>
<sequence length="46" mass="5163">MVVDAFIYMYVVGLGTSLGIGTVVWLGYKYHQRTNNKKSKGRKAVL</sequence>
<accession>A0ABP3K5Q5</accession>
<evidence type="ECO:0000313" key="3">
    <source>
        <dbReference type="Proteomes" id="UP001500740"/>
    </source>
</evidence>
<keyword evidence="1" id="KW-0472">Membrane</keyword>
<proteinExistence type="predicted"/>